<evidence type="ECO:0000256" key="2">
    <source>
        <dbReference type="SAM" id="MobiDB-lite"/>
    </source>
</evidence>
<accession>A0AAN7YDN6</accession>
<dbReference type="Gene3D" id="2.60.40.790">
    <property type="match status" value="1"/>
</dbReference>
<dbReference type="SUPFAM" id="SSF49764">
    <property type="entry name" value="HSP20-like chaperones"/>
    <property type="match status" value="1"/>
</dbReference>
<feature type="domain" description="SHSP" evidence="3">
    <location>
        <begin position="62"/>
        <end position="240"/>
    </location>
</feature>
<feature type="region of interest" description="Disordered" evidence="2">
    <location>
        <begin position="227"/>
        <end position="249"/>
    </location>
</feature>
<protein>
    <recommendedName>
        <fullName evidence="3">SHSP domain-containing protein</fullName>
    </recommendedName>
</protein>
<comment type="similarity">
    <text evidence="1">Belongs to the small heat shock protein (HSP20) family.</text>
</comment>
<organism evidence="4 5">
    <name type="scientific">Lithohypha guttulata</name>
    <dbReference type="NCBI Taxonomy" id="1690604"/>
    <lineage>
        <taxon>Eukaryota</taxon>
        <taxon>Fungi</taxon>
        <taxon>Dikarya</taxon>
        <taxon>Ascomycota</taxon>
        <taxon>Pezizomycotina</taxon>
        <taxon>Eurotiomycetes</taxon>
        <taxon>Chaetothyriomycetidae</taxon>
        <taxon>Chaetothyriales</taxon>
        <taxon>Trichomeriaceae</taxon>
        <taxon>Lithohypha</taxon>
    </lineage>
</organism>
<name>A0AAN7YDN6_9EURO</name>
<evidence type="ECO:0000313" key="5">
    <source>
        <dbReference type="Proteomes" id="UP001309876"/>
    </source>
</evidence>
<dbReference type="PROSITE" id="PS01031">
    <property type="entry name" value="SHSP"/>
    <property type="match status" value="1"/>
</dbReference>
<dbReference type="AlphaFoldDB" id="A0AAN7YDN6"/>
<feature type="region of interest" description="Disordered" evidence="2">
    <location>
        <begin position="111"/>
        <end position="174"/>
    </location>
</feature>
<evidence type="ECO:0000313" key="4">
    <source>
        <dbReference type="EMBL" id="KAK5082196.1"/>
    </source>
</evidence>
<evidence type="ECO:0000256" key="1">
    <source>
        <dbReference type="PROSITE-ProRule" id="PRU00285"/>
    </source>
</evidence>
<sequence length="249" mass="27534">MSSFYTHYYNEPWPPYYVPEPWKITSIPHHFPEHHYPLEHTRHAIGRTISTLGHAMAHPWEAVVPTFTPRIDVRESEKCYYVDVELAGVKGRDKVKLQWLSSRTLLLEAKTERPLTGEEGDEDGKEGKAKAAGTGDGGEGEGEAEGAMLGSPLTRTETRESIDPNAPAAKKKAAPPKISLFTTVKERQVGTVARAFTFPSAVDHATMNAHLECGLLSLKVPKISDEGVKDEHKMPEVKEGAKGEERAKI</sequence>
<reference evidence="4 5" key="1">
    <citation type="submission" date="2023-08" db="EMBL/GenBank/DDBJ databases">
        <title>Black Yeasts Isolated from many extreme environments.</title>
        <authorList>
            <person name="Coleine C."/>
            <person name="Stajich J.E."/>
            <person name="Selbmann L."/>
        </authorList>
    </citation>
    <scope>NUCLEOTIDE SEQUENCE [LARGE SCALE GENOMIC DNA]</scope>
    <source>
        <strain evidence="4 5">CCFEE 5910</strain>
    </source>
</reference>
<comment type="caution">
    <text evidence="4">The sequence shown here is derived from an EMBL/GenBank/DDBJ whole genome shotgun (WGS) entry which is preliminary data.</text>
</comment>
<dbReference type="EMBL" id="JAVRRJ010000008">
    <property type="protein sequence ID" value="KAK5082196.1"/>
    <property type="molecule type" value="Genomic_DNA"/>
</dbReference>
<proteinExistence type="inferred from homology"/>
<keyword evidence="5" id="KW-1185">Reference proteome</keyword>
<dbReference type="InterPro" id="IPR002068">
    <property type="entry name" value="A-crystallin/Hsp20_dom"/>
</dbReference>
<gene>
    <name evidence="4" type="ORF">LTR05_007339</name>
</gene>
<dbReference type="InterPro" id="IPR008978">
    <property type="entry name" value="HSP20-like_chaperone"/>
</dbReference>
<dbReference type="Proteomes" id="UP001309876">
    <property type="component" value="Unassembled WGS sequence"/>
</dbReference>
<evidence type="ECO:0000259" key="3">
    <source>
        <dbReference type="PROSITE" id="PS01031"/>
    </source>
</evidence>